<feature type="transmembrane region" description="Helical" evidence="1">
    <location>
        <begin position="77"/>
        <end position="100"/>
    </location>
</feature>
<feature type="transmembrane region" description="Helical" evidence="1">
    <location>
        <begin position="44"/>
        <end position="65"/>
    </location>
</feature>
<evidence type="ECO:0008006" key="4">
    <source>
        <dbReference type="Google" id="ProtNLM"/>
    </source>
</evidence>
<dbReference type="EMBL" id="BOOR01000019">
    <property type="protein sequence ID" value="GII54685.1"/>
    <property type="molecule type" value="Genomic_DNA"/>
</dbReference>
<reference evidence="2" key="1">
    <citation type="submission" date="2021-01" db="EMBL/GenBank/DDBJ databases">
        <title>Whole genome shotgun sequence of Planotetraspora thailandica NBRC 104271.</title>
        <authorList>
            <person name="Komaki H."/>
            <person name="Tamura T."/>
        </authorList>
    </citation>
    <scope>NUCLEOTIDE SEQUENCE</scope>
    <source>
        <strain evidence="2">NBRC 104271</strain>
    </source>
</reference>
<sequence length="189" mass="20157">MIGEGPKAQPEQARSRWLWLWFAGLPGLAAASTLVASAPPGGDFSGGMIAADLWLLVAVAWLTLLLMPAMRRSRWTVWAPIIGVLTAILVSVGVPTRLAFMISEPALVAFGQSLPEDDADVSVNRFVGVFSIETVRRDDGVLYFDVNGTGGMLTQCGLAYAPGVRATDLPVSTADHLSGDWYATCTDFD</sequence>
<keyword evidence="1" id="KW-0812">Transmembrane</keyword>
<keyword evidence="1" id="KW-0472">Membrane</keyword>
<accession>A0A8J3V1W4</accession>
<evidence type="ECO:0000256" key="1">
    <source>
        <dbReference type="SAM" id="Phobius"/>
    </source>
</evidence>
<evidence type="ECO:0000313" key="3">
    <source>
        <dbReference type="Proteomes" id="UP000605992"/>
    </source>
</evidence>
<name>A0A8J3V1W4_9ACTN</name>
<keyword evidence="3" id="KW-1185">Reference proteome</keyword>
<keyword evidence="1" id="KW-1133">Transmembrane helix</keyword>
<organism evidence="2 3">
    <name type="scientific">Planotetraspora thailandica</name>
    <dbReference type="NCBI Taxonomy" id="487172"/>
    <lineage>
        <taxon>Bacteria</taxon>
        <taxon>Bacillati</taxon>
        <taxon>Actinomycetota</taxon>
        <taxon>Actinomycetes</taxon>
        <taxon>Streptosporangiales</taxon>
        <taxon>Streptosporangiaceae</taxon>
        <taxon>Planotetraspora</taxon>
    </lineage>
</organism>
<proteinExistence type="predicted"/>
<feature type="transmembrane region" description="Helical" evidence="1">
    <location>
        <begin position="17"/>
        <end position="38"/>
    </location>
</feature>
<protein>
    <recommendedName>
        <fullName evidence="4">DUF1109 domain-containing protein</fullName>
    </recommendedName>
</protein>
<evidence type="ECO:0000313" key="2">
    <source>
        <dbReference type="EMBL" id="GII54685.1"/>
    </source>
</evidence>
<dbReference type="AlphaFoldDB" id="A0A8J3V1W4"/>
<dbReference type="Proteomes" id="UP000605992">
    <property type="component" value="Unassembled WGS sequence"/>
</dbReference>
<gene>
    <name evidence="2" type="ORF">Pth03_30740</name>
</gene>
<comment type="caution">
    <text evidence="2">The sequence shown here is derived from an EMBL/GenBank/DDBJ whole genome shotgun (WGS) entry which is preliminary data.</text>
</comment>